<reference evidence="3 4" key="1">
    <citation type="submission" date="2017-12" db="EMBL/GenBank/DDBJ databases">
        <title>Sequencing, de novo assembly and annotation of complete genome of a new Thraustochytrid species, strain FCC1311.</title>
        <authorList>
            <person name="Sedici K."/>
            <person name="Godart F."/>
            <person name="Aiese Cigliano R."/>
            <person name="Sanseverino W."/>
            <person name="Barakat M."/>
            <person name="Ortet P."/>
            <person name="Marechal E."/>
            <person name="Cagnac O."/>
            <person name="Amato A."/>
        </authorList>
    </citation>
    <scope>NUCLEOTIDE SEQUENCE [LARGE SCALE GENOMIC DNA]</scope>
</reference>
<evidence type="ECO:0000259" key="2">
    <source>
        <dbReference type="Pfam" id="PF04212"/>
    </source>
</evidence>
<dbReference type="Proteomes" id="UP000241890">
    <property type="component" value="Unassembled WGS sequence"/>
</dbReference>
<dbReference type="AlphaFoldDB" id="A0A2R5GQ93"/>
<feature type="domain" description="MIT" evidence="2">
    <location>
        <begin position="95"/>
        <end position="159"/>
    </location>
</feature>
<protein>
    <recommendedName>
        <fullName evidence="2">MIT domain-containing protein</fullName>
    </recommendedName>
</protein>
<dbReference type="EMBL" id="BEYU01000140">
    <property type="protein sequence ID" value="GBG33046.1"/>
    <property type="molecule type" value="Genomic_DNA"/>
</dbReference>
<evidence type="ECO:0000256" key="1">
    <source>
        <dbReference type="SAM" id="MobiDB-lite"/>
    </source>
</evidence>
<comment type="caution">
    <text evidence="3">The sequence shown here is derived from an EMBL/GenBank/DDBJ whole genome shotgun (WGS) entry which is preliminary data.</text>
</comment>
<dbReference type="Gene3D" id="1.20.58.80">
    <property type="entry name" value="Phosphotransferase system, lactose/cellobiose-type IIA subunit"/>
    <property type="match status" value="2"/>
</dbReference>
<evidence type="ECO:0000313" key="3">
    <source>
        <dbReference type="EMBL" id="GBG33046.1"/>
    </source>
</evidence>
<organism evidence="3 4">
    <name type="scientific">Hondaea fermentalgiana</name>
    <dbReference type="NCBI Taxonomy" id="2315210"/>
    <lineage>
        <taxon>Eukaryota</taxon>
        <taxon>Sar</taxon>
        <taxon>Stramenopiles</taxon>
        <taxon>Bigyra</taxon>
        <taxon>Labyrinthulomycetes</taxon>
        <taxon>Thraustochytrida</taxon>
        <taxon>Thraustochytriidae</taxon>
        <taxon>Hondaea</taxon>
    </lineage>
</organism>
<name>A0A2R5GQ93_9STRA</name>
<dbReference type="InterPro" id="IPR036181">
    <property type="entry name" value="MIT_dom_sf"/>
</dbReference>
<feature type="region of interest" description="Disordered" evidence="1">
    <location>
        <begin position="69"/>
        <end position="88"/>
    </location>
</feature>
<accession>A0A2R5GQ93</accession>
<dbReference type="InterPro" id="IPR007330">
    <property type="entry name" value="MIT_dom"/>
</dbReference>
<proteinExistence type="predicted"/>
<sequence length="273" mass="28179">MPSKKSSGDAEMDELHAQLSALSAGMGAAPEDKVSQADVDKVIAEALAGIKKDAASKSSKRASTAAAAGATGASASEQGASEESGPDFAEGRDALQAALQAVRSAVALDANGSIGAAAIQYDRALEKFGNALQCGVPQGEQAQEKLLTNMAGYMDRLQAILLAMDPQPEPLELTASAILVPYTSINASRVDTLKAMARAGFKCASRAVALRKQGKLAEEDGDAWTAFILYSEAIDCFMAYLKTDASGSGAKTVEKAVLELLDAAEALKQEMSS</sequence>
<gene>
    <name evidence="3" type="ORF">FCC1311_092702</name>
</gene>
<dbReference type="Pfam" id="PF04212">
    <property type="entry name" value="MIT"/>
    <property type="match status" value="1"/>
</dbReference>
<dbReference type="SUPFAM" id="SSF116846">
    <property type="entry name" value="MIT domain"/>
    <property type="match status" value="2"/>
</dbReference>
<evidence type="ECO:0000313" key="4">
    <source>
        <dbReference type="Proteomes" id="UP000241890"/>
    </source>
</evidence>
<feature type="region of interest" description="Disordered" evidence="1">
    <location>
        <begin position="1"/>
        <end position="35"/>
    </location>
</feature>
<feature type="compositionally biased region" description="Low complexity" evidence="1">
    <location>
        <begin position="69"/>
        <end position="83"/>
    </location>
</feature>
<keyword evidence="4" id="KW-1185">Reference proteome</keyword>
<dbReference type="InParanoid" id="A0A2R5GQ93"/>